<dbReference type="Pfam" id="PF05685">
    <property type="entry name" value="Uma2"/>
    <property type="match status" value="2"/>
</dbReference>
<dbReference type="AlphaFoldDB" id="A0A856MKJ4"/>
<dbReference type="EMBL" id="CP030118">
    <property type="protein sequence ID" value="QDL10111.1"/>
    <property type="molecule type" value="Genomic_DNA"/>
</dbReference>
<dbReference type="InterPro" id="IPR011335">
    <property type="entry name" value="Restrct_endonuc-II-like"/>
</dbReference>
<reference evidence="2 3" key="1">
    <citation type="submission" date="2018-06" db="EMBL/GenBank/DDBJ databases">
        <title>Comparative genomics of Brasilonema spp. strains.</title>
        <authorList>
            <person name="Alvarenga D.O."/>
            <person name="Fiore M.F."/>
            <person name="Varani A.M."/>
        </authorList>
    </citation>
    <scope>NUCLEOTIDE SEQUENCE [LARGE SCALE GENOMIC DNA]</scope>
    <source>
        <strain evidence="2 3">CENA114</strain>
    </source>
</reference>
<proteinExistence type="predicted"/>
<dbReference type="PANTHER" id="PTHR34107">
    <property type="entry name" value="SLL0198 PROTEIN-RELATED"/>
    <property type="match status" value="1"/>
</dbReference>
<evidence type="ECO:0000259" key="1">
    <source>
        <dbReference type="Pfam" id="PF05685"/>
    </source>
</evidence>
<dbReference type="SUPFAM" id="SSF52980">
    <property type="entry name" value="Restriction endonuclease-like"/>
    <property type="match status" value="1"/>
</dbReference>
<dbReference type="PANTHER" id="PTHR34107:SF2">
    <property type="entry name" value="SLL0888 PROTEIN"/>
    <property type="match status" value="1"/>
</dbReference>
<gene>
    <name evidence="2" type="ORF">DP114_21420</name>
</gene>
<evidence type="ECO:0000313" key="3">
    <source>
        <dbReference type="Proteomes" id="UP000503129"/>
    </source>
</evidence>
<keyword evidence="3" id="KW-1185">Reference proteome</keyword>
<protein>
    <submittedName>
        <fullName evidence="2">Uma2 family endonuclease</fullName>
    </submittedName>
</protein>
<keyword evidence="2" id="KW-0540">Nuclease</keyword>
<dbReference type="GO" id="GO:0004519">
    <property type="term" value="F:endonuclease activity"/>
    <property type="evidence" value="ECO:0007669"/>
    <property type="project" value="UniProtKB-KW"/>
</dbReference>
<sequence>MTQTLRKLVTFQEFVEWKPDGRRYELHDGVIVEMPQPLGDHEDITGFLTLEIAVEIKRLKLPYSIPKTALVKTPESESGYSPDVLILNRPNLATEPLWKKESTVTQGASIPLVVEVVSQCVARVPRVVDARRAASRRVATDEPVRVSTNWRDDYYKKYGEYEGIGIPEYWIIDYLALGAHKFIGNPKQPTISIYYLVEGEYQVTQFRGDERIQSPTFPELSLTAQQIFQAGSNS</sequence>
<feature type="domain" description="Putative restriction endonuclease" evidence="1">
    <location>
        <begin position="11"/>
        <end position="119"/>
    </location>
</feature>
<evidence type="ECO:0000313" key="2">
    <source>
        <dbReference type="EMBL" id="QDL10111.1"/>
    </source>
</evidence>
<dbReference type="CDD" id="cd06260">
    <property type="entry name" value="DUF820-like"/>
    <property type="match status" value="1"/>
</dbReference>
<name>A0A856MKJ4_9CYAN</name>
<dbReference type="KEGG" id="bsen:DP114_21420"/>
<dbReference type="InterPro" id="IPR012296">
    <property type="entry name" value="Nuclease_put_TT1808"/>
</dbReference>
<accession>A0A856MKJ4</accession>
<dbReference type="Gene3D" id="3.90.1570.10">
    <property type="entry name" value="tt1808, chain A"/>
    <property type="match status" value="2"/>
</dbReference>
<dbReference type="InterPro" id="IPR008538">
    <property type="entry name" value="Uma2"/>
</dbReference>
<organism evidence="2 3">
    <name type="scientific">Brasilonema sennae CENA114</name>
    <dbReference type="NCBI Taxonomy" id="415709"/>
    <lineage>
        <taxon>Bacteria</taxon>
        <taxon>Bacillati</taxon>
        <taxon>Cyanobacteriota</taxon>
        <taxon>Cyanophyceae</taxon>
        <taxon>Nostocales</taxon>
        <taxon>Scytonemataceae</taxon>
        <taxon>Brasilonema</taxon>
        <taxon>Bromeliae group (in: Brasilonema)</taxon>
    </lineage>
</organism>
<feature type="domain" description="Putative restriction endonuclease" evidence="1">
    <location>
        <begin position="146"/>
        <end position="224"/>
    </location>
</feature>
<keyword evidence="2" id="KW-0378">Hydrolase</keyword>
<keyword evidence="2" id="KW-0255">Endonuclease</keyword>
<dbReference type="Proteomes" id="UP000503129">
    <property type="component" value="Chromosome"/>
</dbReference>
<dbReference type="RefSeq" id="WP_171977062.1">
    <property type="nucleotide sequence ID" value="NZ_CAWOXK010000001.1"/>
</dbReference>